<dbReference type="GO" id="GO:0016787">
    <property type="term" value="F:hydrolase activity"/>
    <property type="evidence" value="ECO:0007669"/>
    <property type="project" value="UniProtKB-KW"/>
</dbReference>
<accession>A0A5A7PAS8</accession>
<proteinExistence type="inferred from homology"/>
<dbReference type="AlphaFoldDB" id="A0A5A7PAS8"/>
<dbReference type="EMBL" id="BKCP01004294">
    <property type="protein sequence ID" value="GER29993.1"/>
    <property type="molecule type" value="Genomic_DNA"/>
</dbReference>
<dbReference type="InterPro" id="IPR050466">
    <property type="entry name" value="Carboxylest/Gibb_receptor"/>
</dbReference>
<feature type="region of interest" description="Disordered" evidence="3">
    <location>
        <begin position="29"/>
        <end position="48"/>
    </location>
</feature>
<dbReference type="InterPro" id="IPR029058">
    <property type="entry name" value="AB_hydrolase_fold"/>
</dbReference>
<feature type="domain" description="Alpha/beta hydrolase fold-3" evidence="4">
    <location>
        <begin position="76"/>
        <end position="290"/>
    </location>
</feature>
<dbReference type="PANTHER" id="PTHR23024">
    <property type="entry name" value="ARYLACETAMIDE DEACETYLASE"/>
    <property type="match status" value="1"/>
</dbReference>
<evidence type="ECO:0000259" key="4">
    <source>
        <dbReference type="Pfam" id="PF07859"/>
    </source>
</evidence>
<dbReference type="Gene3D" id="3.40.50.1820">
    <property type="entry name" value="alpha/beta hydrolase"/>
    <property type="match status" value="1"/>
</dbReference>
<evidence type="ECO:0000313" key="6">
    <source>
        <dbReference type="Proteomes" id="UP000325081"/>
    </source>
</evidence>
<protein>
    <submittedName>
        <fullName evidence="5">Alpha/beta-Hydrolases superfamily protein</fullName>
    </submittedName>
</protein>
<feature type="compositionally biased region" description="Low complexity" evidence="3">
    <location>
        <begin position="31"/>
        <end position="43"/>
    </location>
</feature>
<evidence type="ECO:0000313" key="5">
    <source>
        <dbReference type="EMBL" id="GER29993.1"/>
    </source>
</evidence>
<keyword evidence="6" id="KW-1185">Reference proteome</keyword>
<evidence type="ECO:0000256" key="3">
    <source>
        <dbReference type="SAM" id="MobiDB-lite"/>
    </source>
</evidence>
<dbReference type="SUPFAM" id="SSF53474">
    <property type="entry name" value="alpha/beta-Hydrolases"/>
    <property type="match status" value="1"/>
</dbReference>
<dbReference type="Pfam" id="PF07859">
    <property type="entry name" value="Abhydrolase_3"/>
    <property type="match status" value="1"/>
</dbReference>
<comment type="caution">
    <text evidence="5">The sequence shown here is derived from an EMBL/GenBank/DDBJ whole genome shotgun (WGS) entry which is preliminary data.</text>
</comment>
<sequence>MATSTPKKIVLDIPPYLRAYDDGTVQRLLGTETTPPADPDPATGVSSKDVVLSPDSGVWARLYRPAGPLPGRLPLVVYFHGGAFCISSAADPVYHHMLNAFVREARVLLVSVDYRRAPESPLPAAYDDSWAALRWVAIRADDWIRDSADLGRVFLAGDSAGANICHHMAMRAGPEGPGMEIAGILLVHPYFWGEAAVGPEAESPAFKSVVDAWWRYVCPSEKGCDDPWINPLVDGAPGLDGLSCGRVLVCVAGNDILRERGKMYYRALVDSGWAGKAQIHETDGAAHVFHIIEPDSEDTKKLIQKCAEFVNGV</sequence>
<name>A0A5A7PAS8_STRAF</name>
<dbReference type="PANTHER" id="PTHR23024:SF577">
    <property type="entry name" value="CARBOXYLESTERASE 2-RELATED"/>
    <property type="match status" value="1"/>
</dbReference>
<dbReference type="InterPro" id="IPR013094">
    <property type="entry name" value="AB_hydrolase_3"/>
</dbReference>
<evidence type="ECO:0000256" key="1">
    <source>
        <dbReference type="ARBA" id="ARBA00010515"/>
    </source>
</evidence>
<feature type="active site" evidence="2">
    <location>
        <position position="159"/>
    </location>
</feature>
<dbReference type="OrthoDB" id="408631at2759"/>
<gene>
    <name evidence="5" type="ORF">STAS_05899</name>
</gene>
<reference evidence="6" key="1">
    <citation type="journal article" date="2019" name="Curr. Biol.">
        <title>Genome Sequence of Striga asiatica Provides Insight into the Evolution of Plant Parasitism.</title>
        <authorList>
            <person name="Yoshida S."/>
            <person name="Kim S."/>
            <person name="Wafula E.K."/>
            <person name="Tanskanen J."/>
            <person name="Kim Y.M."/>
            <person name="Honaas L."/>
            <person name="Yang Z."/>
            <person name="Spallek T."/>
            <person name="Conn C.E."/>
            <person name="Ichihashi Y."/>
            <person name="Cheong K."/>
            <person name="Cui S."/>
            <person name="Der J.P."/>
            <person name="Gundlach H."/>
            <person name="Jiao Y."/>
            <person name="Hori C."/>
            <person name="Ishida J.K."/>
            <person name="Kasahara H."/>
            <person name="Kiba T."/>
            <person name="Kim M.S."/>
            <person name="Koo N."/>
            <person name="Laohavisit A."/>
            <person name="Lee Y.H."/>
            <person name="Lumba S."/>
            <person name="McCourt P."/>
            <person name="Mortimer J.C."/>
            <person name="Mutuku J.M."/>
            <person name="Nomura T."/>
            <person name="Sasaki-Sekimoto Y."/>
            <person name="Seto Y."/>
            <person name="Wang Y."/>
            <person name="Wakatake T."/>
            <person name="Sakakibara H."/>
            <person name="Demura T."/>
            <person name="Yamaguchi S."/>
            <person name="Yoneyama K."/>
            <person name="Manabe R.I."/>
            <person name="Nelson D.C."/>
            <person name="Schulman A.H."/>
            <person name="Timko M.P."/>
            <person name="dePamphilis C.W."/>
            <person name="Choi D."/>
            <person name="Shirasu K."/>
        </authorList>
    </citation>
    <scope>NUCLEOTIDE SEQUENCE [LARGE SCALE GENOMIC DNA]</scope>
    <source>
        <strain evidence="6">cv. UVA1</strain>
    </source>
</reference>
<evidence type="ECO:0000256" key="2">
    <source>
        <dbReference type="PROSITE-ProRule" id="PRU10038"/>
    </source>
</evidence>
<comment type="similarity">
    <text evidence="1">Belongs to the 'GDXG' lipolytic enzyme family.</text>
</comment>
<dbReference type="PROSITE" id="PS01174">
    <property type="entry name" value="LIPASE_GDXG_SER"/>
    <property type="match status" value="1"/>
</dbReference>
<keyword evidence="5" id="KW-0378">Hydrolase</keyword>
<dbReference type="Proteomes" id="UP000325081">
    <property type="component" value="Unassembled WGS sequence"/>
</dbReference>
<organism evidence="5 6">
    <name type="scientific">Striga asiatica</name>
    <name type="common">Asiatic witchweed</name>
    <name type="synonym">Buchnera asiatica</name>
    <dbReference type="NCBI Taxonomy" id="4170"/>
    <lineage>
        <taxon>Eukaryota</taxon>
        <taxon>Viridiplantae</taxon>
        <taxon>Streptophyta</taxon>
        <taxon>Embryophyta</taxon>
        <taxon>Tracheophyta</taxon>
        <taxon>Spermatophyta</taxon>
        <taxon>Magnoliopsida</taxon>
        <taxon>eudicotyledons</taxon>
        <taxon>Gunneridae</taxon>
        <taxon>Pentapetalae</taxon>
        <taxon>asterids</taxon>
        <taxon>lamiids</taxon>
        <taxon>Lamiales</taxon>
        <taxon>Orobanchaceae</taxon>
        <taxon>Buchnereae</taxon>
        <taxon>Striga</taxon>
    </lineage>
</organism>
<dbReference type="InterPro" id="IPR033140">
    <property type="entry name" value="Lipase_GDXG_put_SER_AS"/>
</dbReference>